<dbReference type="RefSeq" id="WP_345576758.1">
    <property type="nucleotide sequence ID" value="NZ_BAAAXF010000025.1"/>
</dbReference>
<dbReference type="InterPro" id="IPR036188">
    <property type="entry name" value="FAD/NAD-bd_sf"/>
</dbReference>
<evidence type="ECO:0000256" key="6">
    <source>
        <dbReference type="ARBA" id="ARBA00022630"/>
    </source>
</evidence>
<evidence type="ECO:0000256" key="14">
    <source>
        <dbReference type="ARBA" id="ARBA00032738"/>
    </source>
</evidence>
<evidence type="ECO:0000256" key="10">
    <source>
        <dbReference type="ARBA" id="ARBA00023033"/>
    </source>
</evidence>
<keyword evidence="17" id="KW-1185">Reference proteome</keyword>
<name>A0ABP6TPD5_9ACTN</name>
<dbReference type="EC" id="1.14.13.59" evidence="4"/>
<evidence type="ECO:0000256" key="1">
    <source>
        <dbReference type="ARBA" id="ARBA00001974"/>
    </source>
</evidence>
<comment type="caution">
    <text evidence="16">The sequence shown here is derived from an EMBL/GenBank/DDBJ whole genome shotgun (WGS) entry which is preliminary data.</text>
</comment>
<dbReference type="Pfam" id="PF13434">
    <property type="entry name" value="Lys_Orn_oxgnase"/>
    <property type="match status" value="1"/>
</dbReference>
<keyword evidence="7" id="KW-0274">FAD</keyword>
<dbReference type="SUPFAM" id="SSF51905">
    <property type="entry name" value="FAD/NAD(P)-binding domain"/>
    <property type="match status" value="2"/>
</dbReference>
<keyword evidence="8" id="KW-0521">NADP</keyword>
<evidence type="ECO:0000256" key="13">
    <source>
        <dbReference type="ARBA" id="ARBA00032493"/>
    </source>
</evidence>
<dbReference type="PANTHER" id="PTHR42802">
    <property type="entry name" value="MONOOXYGENASE"/>
    <property type="match status" value="1"/>
</dbReference>
<keyword evidence="6" id="KW-0285">Flavoprotein</keyword>
<comment type="pathway">
    <text evidence="2">Siderophore biosynthesis.</text>
</comment>
<comment type="cofactor">
    <cofactor evidence="1">
        <name>FAD</name>
        <dbReference type="ChEBI" id="CHEBI:57692"/>
    </cofactor>
</comment>
<evidence type="ECO:0000256" key="9">
    <source>
        <dbReference type="ARBA" id="ARBA00023002"/>
    </source>
</evidence>
<evidence type="ECO:0000256" key="7">
    <source>
        <dbReference type="ARBA" id="ARBA00022827"/>
    </source>
</evidence>
<dbReference type="Proteomes" id="UP001501455">
    <property type="component" value="Unassembled WGS sequence"/>
</dbReference>
<evidence type="ECO:0000256" key="15">
    <source>
        <dbReference type="ARBA" id="ARBA00048407"/>
    </source>
</evidence>
<dbReference type="EMBL" id="BAAAXF010000025">
    <property type="protein sequence ID" value="GAA3496625.1"/>
    <property type="molecule type" value="Genomic_DNA"/>
</dbReference>
<organism evidence="16 17">
    <name type="scientific">Streptomyces prasinosporus</name>
    <dbReference type="NCBI Taxonomy" id="68256"/>
    <lineage>
        <taxon>Bacteria</taxon>
        <taxon>Bacillati</taxon>
        <taxon>Actinomycetota</taxon>
        <taxon>Actinomycetes</taxon>
        <taxon>Kitasatosporales</taxon>
        <taxon>Streptomycetaceae</taxon>
        <taxon>Streptomyces</taxon>
        <taxon>Streptomyces albogriseolus group</taxon>
    </lineage>
</organism>
<evidence type="ECO:0000256" key="12">
    <source>
        <dbReference type="ARBA" id="ARBA00031158"/>
    </source>
</evidence>
<dbReference type="PANTHER" id="PTHR42802:SF1">
    <property type="entry name" value="L-ORNITHINE N(5)-MONOOXYGENASE"/>
    <property type="match status" value="1"/>
</dbReference>
<accession>A0ABP6TPD5</accession>
<evidence type="ECO:0000256" key="2">
    <source>
        <dbReference type="ARBA" id="ARBA00004924"/>
    </source>
</evidence>
<evidence type="ECO:0000256" key="3">
    <source>
        <dbReference type="ARBA" id="ARBA00007588"/>
    </source>
</evidence>
<keyword evidence="10 16" id="KW-0503">Monooxygenase</keyword>
<sequence length="451" mass="49791">MKQPPTAPYDLLGVGIGPFNLSLAALCDQVPDLSTLFCEARAEFRWHPGLLVDGARMQVPFLADLVSLVDPTNPWSFLNYLRHQQRLFPFYFSERFHLPRREYEHYCRWAAERLPNCRFGVPVGSVHWDTAERLFRVTAGSREFAARNVVLGIGTEPYRPTAFAALADHPRVWHCARYLDRRSTLDGARDVTVLGSGQSGAEVFLDLLRTRAGDGTRLRWLTRTRAFAPMEYSKLGLEHFTPDYTRYFHDLPAVVRDRLVGEQWQLYKAASAETLAEIHDHLYRSTVGRPVGAEPVEILPGTAVTAATADPAGSVELRCRHTDSGTETVIRTDAVVLATGYRAVRPAVLDPIAHLIDRDEQGRHRVGLDHRVVTRPALTGGLYVQNAELHTHGVGTPDLGLGAHRAAVILNAVAGRTVHPLPARTAWTSFAPLPPADAPAPAAGGAPARVR</sequence>
<dbReference type="InterPro" id="IPR025700">
    <property type="entry name" value="Lys/Orn_oxygenase"/>
</dbReference>
<evidence type="ECO:0000256" key="5">
    <source>
        <dbReference type="ARBA" id="ARBA00016406"/>
    </source>
</evidence>
<comment type="catalytic activity">
    <reaction evidence="15">
        <text>L-lysine + NADPH + O2 = N(6)-hydroxy-L-lysine + NADP(+) + H2O</text>
        <dbReference type="Rhea" id="RHEA:23228"/>
        <dbReference type="ChEBI" id="CHEBI:15377"/>
        <dbReference type="ChEBI" id="CHEBI:15379"/>
        <dbReference type="ChEBI" id="CHEBI:32551"/>
        <dbReference type="ChEBI" id="CHEBI:57783"/>
        <dbReference type="ChEBI" id="CHEBI:57820"/>
        <dbReference type="ChEBI" id="CHEBI:58349"/>
        <dbReference type="EC" id="1.14.13.59"/>
    </reaction>
</comment>
<gene>
    <name evidence="16" type="ORF">GCM10019016_037260</name>
</gene>
<reference evidence="17" key="1">
    <citation type="journal article" date="2019" name="Int. J. Syst. Evol. Microbiol.">
        <title>The Global Catalogue of Microorganisms (GCM) 10K type strain sequencing project: providing services to taxonomists for standard genome sequencing and annotation.</title>
        <authorList>
            <consortium name="The Broad Institute Genomics Platform"/>
            <consortium name="The Broad Institute Genome Sequencing Center for Infectious Disease"/>
            <person name="Wu L."/>
            <person name="Ma J."/>
        </authorList>
    </citation>
    <scope>NUCLEOTIDE SEQUENCE [LARGE SCALE GENOMIC DNA]</scope>
    <source>
        <strain evidence="17">JCM 4816</strain>
    </source>
</reference>
<evidence type="ECO:0000256" key="11">
    <source>
        <dbReference type="ARBA" id="ARBA00029939"/>
    </source>
</evidence>
<comment type="similarity">
    <text evidence="3">Belongs to the lysine N(6)-hydroxylase/L-ornithine N(5)-oxygenase family.</text>
</comment>
<protein>
    <recommendedName>
        <fullName evidence="5">L-lysine N6-monooxygenase MbtG</fullName>
        <ecNumber evidence="4">1.14.13.59</ecNumber>
    </recommendedName>
    <alternativeName>
        <fullName evidence="14">Lysine 6-N-hydroxylase</fullName>
    </alternativeName>
    <alternativeName>
        <fullName evidence="13">Lysine N6-hydroxylase</fullName>
    </alternativeName>
    <alternativeName>
        <fullName evidence="11">Lysine-N-oxygenase</fullName>
    </alternativeName>
    <alternativeName>
        <fullName evidence="12">Mycobactin synthase protein G</fullName>
    </alternativeName>
</protein>
<evidence type="ECO:0000256" key="8">
    <source>
        <dbReference type="ARBA" id="ARBA00022857"/>
    </source>
</evidence>
<keyword evidence="9" id="KW-0560">Oxidoreductase</keyword>
<evidence type="ECO:0000313" key="17">
    <source>
        <dbReference type="Proteomes" id="UP001501455"/>
    </source>
</evidence>
<dbReference type="GO" id="GO:0004497">
    <property type="term" value="F:monooxygenase activity"/>
    <property type="evidence" value="ECO:0007669"/>
    <property type="project" value="UniProtKB-KW"/>
</dbReference>
<evidence type="ECO:0000313" key="16">
    <source>
        <dbReference type="EMBL" id="GAA3496625.1"/>
    </source>
</evidence>
<dbReference type="Gene3D" id="3.50.50.60">
    <property type="entry name" value="FAD/NAD(P)-binding domain"/>
    <property type="match status" value="1"/>
</dbReference>
<proteinExistence type="inferred from homology"/>
<evidence type="ECO:0000256" key="4">
    <source>
        <dbReference type="ARBA" id="ARBA00013076"/>
    </source>
</evidence>